<reference evidence="1 2" key="1">
    <citation type="journal article" date="2015" name="Genome Announc.">
        <title>A Distinct Group II Alphabaculovirus Isolated from a Peridroma Species.</title>
        <authorList>
            <person name="Rohrmann G.F."/>
            <person name="Erlandson M.A."/>
            <person name="Theilmann D.A."/>
        </authorList>
    </citation>
    <scope>NUCLEOTIDE SEQUENCE [LARGE SCALE GENOMIC DNA]</scope>
    <source>
        <strain evidence="1">GR_167</strain>
    </source>
</reference>
<gene>
    <name evidence="1" type="ORF">pesp037</name>
</gene>
<dbReference type="EMBL" id="KM009991">
    <property type="protein sequence ID" value="AIE47768.1"/>
    <property type="molecule type" value="Genomic_DNA"/>
</dbReference>
<sequence length="165" mass="20219">MSMKKQFDVQFRCVGEEFDVCDTKCRYRKKNNIMPIYLNVNLRDEIKFSSSLHERRFSCENSKSFIDKRRREYTTPCYLDRSYFDYRIGYSKNINLRLKDIDDTKLQHLDIMLFQNPMPLEKVAFLTEVIIPATIKIQRWYLKHFYRPESRYVNTVLRNRFNVRL</sequence>
<dbReference type="RefSeq" id="YP_009049863.1">
    <property type="nucleotide sequence ID" value="NC_024625.1"/>
</dbReference>
<dbReference type="Proteomes" id="UP000203240">
    <property type="component" value="Segment"/>
</dbReference>
<keyword evidence="2" id="KW-1185">Reference proteome</keyword>
<name>A0A068LKQ3_9ABAC</name>
<evidence type="ECO:0000313" key="2">
    <source>
        <dbReference type="Proteomes" id="UP000203240"/>
    </source>
</evidence>
<protein>
    <submittedName>
        <fullName evidence="1">Uncharacterized protein</fullName>
    </submittedName>
</protein>
<dbReference type="GeneID" id="20003951"/>
<organism evidence="1 2">
    <name type="scientific">Peridroma alphabaculovirus</name>
    <dbReference type="NCBI Taxonomy" id="1346829"/>
    <lineage>
        <taxon>Viruses</taxon>
        <taxon>Viruses incertae sedis</taxon>
        <taxon>Naldaviricetes</taxon>
        <taxon>Lefavirales</taxon>
        <taxon>Baculoviridae</taxon>
        <taxon>Alphabaculovirus</taxon>
    </lineage>
</organism>
<proteinExistence type="predicted"/>
<accession>A0A068LKQ3</accession>
<evidence type="ECO:0000313" key="1">
    <source>
        <dbReference type="EMBL" id="AIE47768.1"/>
    </source>
</evidence>